<evidence type="ECO:0000256" key="1">
    <source>
        <dbReference type="ARBA" id="ARBA00006442"/>
    </source>
</evidence>
<evidence type="ECO:0000259" key="5">
    <source>
        <dbReference type="Pfam" id="PF07992"/>
    </source>
</evidence>
<sequence length="367" mass="40160">MSPIKQVIIIGGSYAAILAFKTLLTTKEVELNITLISPNDKAFFNVAVPRLLVDNGPIGQTVFPLDESINKLVKGTIHKAVHIQSSVKEVEFKTKTVTISDGSKISYDNLILASGARSVSPIWKLDSIKDVDFTLNSIKDTSAKIQDAKSIAIIGGGTTGVETAGELGYEFKGEKEIVLYTGSVGPLSIPLPNHVSSVTDKLQKLNVEIINNQLVKKQGDSTVVHGDGSTRDFDLILEAHKLIPNTEYLPDEVLDKNKYVVTDEYFRLLDFHEVICLGDILALGQQSVVDLTYNQKPIFTKTVAYEVFGDSNTKLVPYVKPTKATVFVPIGRDGGVGALFGFSVPNFVIWFAKSRNYMIPKASEFFT</sequence>
<evidence type="ECO:0000313" key="7">
    <source>
        <dbReference type="Proteomes" id="UP000669133"/>
    </source>
</evidence>
<protein>
    <recommendedName>
        <fullName evidence="5">FAD/NAD(P)-binding domain-containing protein</fullName>
    </recommendedName>
</protein>
<organism evidence="6 7">
    <name type="scientific">Candida metapsilosis</name>
    <dbReference type="NCBI Taxonomy" id="273372"/>
    <lineage>
        <taxon>Eukaryota</taxon>
        <taxon>Fungi</taxon>
        <taxon>Dikarya</taxon>
        <taxon>Ascomycota</taxon>
        <taxon>Saccharomycotina</taxon>
        <taxon>Pichiomycetes</taxon>
        <taxon>Debaryomycetaceae</taxon>
        <taxon>Candida/Lodderomyces clade</taxon>
        <taxon>Candida</taxon>
    </lineage>
</organism>
<comment type="caution">
    <text evidence="6">The sequence shown here is derived from an EMBL/GenBank/DDBJ whole genome shotgun (WGS) entry which is preliminary data.</text>
</comment>
<dbReference type="InterPro" id="IPR023753">
    <property type="entry name" value="FAD/NAD-binding_dom"/>
</dbReference>
<dbReference type="GO" id="GO:0050660">
    <property type="term" value="F:flavin adenine dinucleotide binding"/>
    <property type="evidence" value="ECO:0007669"/>
    <property type="project" value="TreeGrafter"/>
</dbReference>
<evidence type="ECO:0000256" key="3">
    <source>
        <dbReference type="ARBA" id="ARBA00022827"/>
    </source>
</evidence>
<feature type="domain" description="FAD/NAD(P)-binding" evidence="5">
    <location>
        <begin position="5"/>
        <end position="286"/>
    </location>
</feature>
<dbReference type="Gene3D" id="3.50.50.100">
    <property type="match status" value="1"/>
</dbReference>
<evidence type="ECO:0000256" key="2">
    <source>
        <dbReference type="ARBA" id="ARBA00022630"/>
    </source>
</evidence>
<keyword evidence="7" id="KW-1185">Reference proteome</keyword>
<dbReference type="GeneID" id="93649851"/>
<dbReference type="InterPro" id="IPR036188">
    <property type="entry name" value="FAD/NAD-bd_sf"/>
</dbReference>
<dbReference type="PRINTS" id="PR00368">
    <property type="entry name" value="FADPNR"/>
</dbReference>
<dbReference type="OrthoDB" id="202203at2759"/>
<dbReference type="EMBL" id="JAEOAQ010000001">
    <property type="protein sequence ID" value="KAG5422128.1"/>
    <property type="molecule type" value="Genomic_DNA"/>
</dbReference>
<keyword evidence="4" id="KW-0560">Oxidoreductase</keyword>
<evidence type="ECO:0000313" key="6">
    <source>
        <dbReference type="EMBL" id="KAG5422128.1"/>
    </source>
</evidence>
<dbReference type="RefSeq" id="XP_067551244.1">
    <property type="nucleotide sequence ID" value="XM_067689945.1"/>
</dbReference>
<dbReference type="GO" id="GO:0004174">
    <property type="term" value="F:electron-transferring-flavoprotein dehydrogenase activity"/>
    <property type="evidence" value="ECO:0007669"/>
    <property type="project" value="TreeGrafter"/>
</dbReference>
<dbReference type="SUPFAM" id="SSF51905">
    <property type="entry name" value="FAD/NAD(P)-binding domain"/>
    <property type="match status" value="2"/>
</dbReference>
<name>A0A8H7ZI28_9ASCO</name>
<gene>
    <name evidence="6" type="ORF">I9W82_001222</name>
</gene>
<dbReference type="Pfam" id="PF07992">
    <property type="entry name" value="Pyr_redox_2"/>
    <property type="match status" value="1"/>
</dbReference>
<keyword evidence="2" id="KW-0285">Flavoprotein</keyword>
<reference evidence="6 7" key="1">
    <citation type="submission" date="2020-12" db="EMBL/GenBank/DDBJ databases">
        <title>Effect of drift, selection, and recombination on the evolution of hybrid genomes in Candida yeast pathogens.</title>
        <authorList>
            <person name="Mixao V."/>
            <person name="Ksiezopolska E."/>
            <person name="Saus E."/>
            <person name="Boekhout T."/>
            <person name="Gacser A."/>
            <person name="Gabaldon T."/>
        </authorList>
    </citation>
    <scope>NUCLEOTIDE SEQUENCE [LARGE SCALE GENOMIC DNA]</scope>
    <source>
        <strain evidence="6 7">BP57</strain>
    </source>
</reference>
<dbReference type="GO" id="GO:0005737">
    <property type="term" value="C:cytoplasm"/>
    <property type="evidence" value="ECO:0007669"/>
    <property type="project" value="TreeGrafter"/>
</dbReference>
<proteinExistence type="inferred from homology"/>
<keyword evidence="3" id="KW-0274">FAD</keyword>
<evidence type="ECO:0000256" key="4">
    <source>
        <dbReference type="ARBA" id="ARBA00023002"/>
    </source>
</evidence>
<dbReference type="PANTHER" id="PTHR43735">
    <property type="entry name" value="APOPTOSIS-INDUCING FACTOR 1"/>
    <property type="match status" value="1"/>
</dbReference>
<comment type="similarity">
    <text evidence="1">Belongs to the FAD-dependent oxidoreductase family.</text>
</comment>
<dbReference type="Proteomes" id="UP000669133">
    <property type="component" value="Unassembled WGS sequence"/>
</dbReference>
<dbReference type="AlphaFoldDB" id="A0A8H7ZI28"/>
<dbReference type="PANTHER" id="PTHR43735:SF3">
    <property type="entry name" value="FERROPTOSIS SUPPRESSOR PROTEIN 1"/>
    <property type="match status" value="1"/>
</dbReference>
<accession>A0A8H7ZI28</accession>